<dbReference type="GO" id="GO:0000976">
    <property type="term" value="F:transcription cis-regulatory region binding"/>
    <property type="evidence" value="ECO:0007669"/>
    <property type="project" value="TreeGrafter"/>
</dbReference>
<dbReference type="InterPro" id="IPR045823">
    <property type="entry name" value="TetR_C_32"/>
</dbReference>
<feature type="region of interest" description="Disordered" evidence="3">
    <location>
        <begin position="1"/>
        <end position="24"/>
    </location>
</feature>
<dbReference type="InterPro" id="IPR036271">
    <property type="entry name" value="Tet_transcr_reg_TetR-rel_C_sf"/>
</dbReference>
<feature type="DNA-binding region" description="H-T-H motif" evidence="2">
    <location>
        <begin position="42"/>
        <end position="61"/>
    </location>
</feature>
<proteinExistence type="predicted"/>
<dbReference type="InterPro" id="IPR009057">
    <property type="entry name" value="Homeodomain-like_sf"/>
</dbReference>
<dbReference type="SUPFAM" id="SSF48498">
    <property type="entry name" value="Tetracyclin repressor-like, C-terminal domain"/>
    <property type="match status" value="1"/>
</dbReference>
<dbReference type="SUPFAM" id="SSF46689">
    <property type="entry name" value="Homeodomain-like"/>
    <property type="match status" value="1"/>
</dbReference>
<evidence type="ECO:0000313" key="5">
    <source>
        <dbReference type="EMBL" id="NMN93789.1"/>
    </source>
</evidence>
<reference evidence="5 6" key="2">
    <citation type="submission" date="2020-06" db="EMBL/GenBank/DDBJ databases">
        <title>Antribacter stalactiti gen. nov., sp. nov., a new member of the family Nacardiaceae isolated from a cave.</title>
        <authorList>
            <person name="Kim I.S."/>
        </authorList>
    </citation>
    <scope>NUCLEOTIDE SEQUENCE [LARGE SCALE GENOMIC DNA]</scope>
    <source>
        <strain evidence="5 6">YC2-7</strain>
    </source>
</reference>
<feature type="domain" description="HTH tetR-type" evidence="4">
    <location>
        <begin position="20"/>
        <end position="79"/>
    </location>
</feature>
<dbReference type="PANTHER" id="PTHR30055">
    <property type="entry name" value="HTH-TYPE TRANSCRIPTIONAL REGULATOR RUTR"/>
    <property type="match status" value="1"/>
</dbReference>
<evidence type="ECO:0000259" key="4">
    <source>
        <dbReference type="PROSITE" id="PS50977"/>
    </source>
</evidence>
<dbReference type="RefSeq" id="WP_169584481.1">
    <property type="nucleotide sequence ID" value="NZ_VCQU01000001.1"/>
</dbReference>
<comment type="caution">
    <text evidence="5">The sequence shown here is derived from an EMBL/GenBank/DDBJ whole genome shotgun (WGS) entry which is preliminary data.</text>
</comment>
<reference evidence="5 6" key="1">
    <citation type="submission" date="2019-05" db="EMBL/GenBank/DDBJ databases">
        <authorList>
            <person name="Lee S.D."/>
        </authorList>
    </citation>
    <scope>NUCLEOTIDE SEQUENCE [LARGE SCALE GENOMIC DNA]</scope>
    <source>
        <strain evidence="5 6">YC2-7</strain>
    </source>
</reference>
<dbReference type="Proteomes" id="UP000535543">
    <property type="component" value="Unassembled WGS sequence"/>
</dbReference>
<evidence type="ECO:0000256" key="1">
    <source>
        <dbReference type="ARBA" id="ARBA00023125"/>
    </source>
</evidence>
<dbReference type="Gene3D" id="1.10.357.10">
    <property type="entry name" value="Tetracycline Repressor, domain 2"/>
    <property type="match status" value="1"/>
</dbReference>
<protein>
    <submittedName>
        <fullName evidence="5">TetR/AcrR family transcriptional regulator</fullName>
    </submittedName>
</protein>
<accession>A0A848K5W6</accession>
<dbReference type="Pfam" id="PF19344">
    <property type="entry name" value="TetR_C_32"/>
    <property type="match status" value="1"/>
</dbReference>
<sequence>MAGPTIRGRGRPPGSQVQPEQRRDELLDAAERSLRARGPKLSLVEVAREAGLTRSAVYAAFPDKDALVAALARRQTRRIIDDVAKVVGSEGDPRAQTRAAVDCLCRWVDDEPNVSAALASSMRSGAVVDDLANWLEIVLTVGFDQLGGNPRAAGPWARAVLGAISTAVFWWARERTMSRDELVDHLTALIWSGFAGAGGASLAMPIDAPPPE</sequence>
<dbReference type="PROSITE" id="PS50977">
    <property type="entry name" value="HTH_TETR_2"/>
    <property type="match status" value="1"/>
</dbReference>
<evidence type="ECO:0000313" key="6">
    <source>
        <dbReference type="Proteomes" id="UP000535543"/>
    </source>
</evidence>
<dbReference type="GO" id="GO:0003700">
    <property type="term" value="F:DNA-binding transcription factor activity"/>
    <property type="evidence" value="ECO:0007669"/>
    <property type="project" value="TreeGrafter"/>
</dbReference>
<dbReference type="EMBL" id="VCQU01000001">
    <property type="protein sequence ID" value="NMN93789.1"/>
    <property type="molecule type" value="Genomic_DNA"/>
</dbReference>
<organism evidence="5 6">
    <name type="scientific">Antrihabitans stalactiti</name>
    <dbReference type="NCBI Taxonomy" id="2584121"/>
    <lineage>
        <taxon>Bacteria</taxon>
        <taxon>Bacillati</taxon>
        <taxon>Actinomycetota</taxon>
        <taxon>Actinomycetes</taxon>
        <taxon>Mycobacteriales</taxon>
        <taxon>Nocardiaceae</taxon>
        <taxon>Antrihabitans</taxon>
    </lineage>
</organism>
<evidence type="ECO:0000256" key="3">
    <source>
        <dbReference type="SAM" id="MobiDB-lite"/>
    </source>
</evidence>
<dbReference type="AlphaFoldDB" id="A0A848K5W6"/>
<keyword evidence="1 2" id="KW-0238">DNA-binding</keyword>
<dbReference type="InterPro" id="IPR001647">
    <property type="entry name" value="HTH_TetR"/>
</dbReference>
<dbReference type="PANTHER" id="PTHR30055:SF227">
    <property type="entry name" value="TRANSCRIPTIONAL REGULATORY PROTEIN (PROBABLY TETR-FAMILY)-RELATED"/>
    <property type="match status" value="1"/>
</dbReference>
<dbReference type="Pfam" id="PF00440">
    <property type="entry name" value="TetR_N"/>
    <property type="match status" value="1"/>
</dbReference>
<name>A0A848K5W6_9NOCA</name>
<keyword evidence="6" id="KW-1185">Reference proteome</keyword>
<dbReference type="InterPro" id="IPR050109">
    <property type="entry name" value="HTH-type_TetR-like_transc_reg"/>
</dbReference>
<gene>
    <name evidence="5" type="ORF">FGL95_01885</name>
</gene>
<dbReference type="PRINTS" id="PR00455">
    <property type="entry name" value="HTHTETR"/>
</dbReference>
<evidence type="ECO:0000256" key="2">
    <source>
        <dbReference type="PROSITE-ProRule" id="PRU00335"/>
    </source>
</evidence>